<dbReference type="AlphaFoldDB" id="A0A9X8Y766"/>
<dbReference type="RefSeq" id="WP_159448911.1">
    <property type="nucleotide sequence ID" value="NZ_JADNAH010000006.1"/>
</dbReference>
<dbReference type="EMBL" id="SLUK01000015">
    <property type="protein sequence ID" value="TCL41093.1"/>
    <property type="molecule type" value="Genomic_DNA"/>
</dbReference>
<dbReference type="Proteomes" id="UP000294682">
    <property type="component" value="Unassembled WGS sequence"/>
</dbReference>
<reference evidence="3 4" key="1">
    <citation type="submission" date="2019-03" db="EMBL/GenBank/DDBJ databases">
        <title>Genomic Encyclopedia of Type Strains, Phase IV (KMG-IV): sequencing the most valuable type-strain genomes for metagenomic binning, comparative biology and taxonomic classification.</title>
        <authorList>
            <person name="Goeker M."/>
        </authorList>
    </citation>
    <scope>NUCLEOTIDE SEQUENCE [LARGE SCALE GENOMIC DNA]</scope>
    <source>
        <strain evidence="3 4">DSM 100433</strain>
    </source>
</reference>
<dbReference type="Pfam" id="PF01551">
    <property type="entry name" value="Peptidase_M23"/>
    <property type="match status" value="1"/>
</dbReference>
<proteinExistence type="predicted"/>
<evidence type="ECO:0000256" key="1">
    <source>
        <dbReference type="SAM" id="Phobius"/>
    </source>
</evidence>
<dbReference type="InterPro" id="IPR016047">
    <property type="entry name" value="M23ase_b-sheet_dom"/>
</dbReference>
<dbReference type="PANTHER" id="PTHR21666">
    <property type="entry name" value="PEPTIDASE-RELATED"/>
    <property type="match status" value="1"/>
</dbReference>
<dbReference type="Gene3D" id="2.70.70.10">
    <property type="entry name" value="Glucose Permease (Domain IIA)"/>
    <property type="match status" value="1"/>
</dbReference>
<feature type="domain" description="M23ase beta-sheet core" evidence="2">
    <location>
        <begin position="176"/>
        <end position="270"/>
    </location>
</feature>
<name>A0A9X8Y766_9FIRM</name>
<feature type="transmembrane region" description="Helical" evidence="1">
    <location>
        <begin position="30"/>
        <end position="51"/>
    </location>
</feature>
<evidence type="ECO:0000313" key="3">
    <source>
        <dbReference type="EMBL" id="TCL41093.1"/>
    </source>
</evidence>
<keyword evidence="4" id="KW-1185">Reference proteome</keyword>
<keyword evidence="1" id="KW-1133">Transmembrane helix</keyword>
<protein>
    <submittedName>
        <fullName evidence="3">Peptidase M23-like protein</fullName>
    </submittedName>
</protein>
<accession>A0A9X8Y766</accession>
<evidence type="ECO:0000313" key="4">
    <source>
        <dbReference type="Proteomes" id="UP000294682"/>
    </source>
</evidence>
<dbReference type="CDD" id="cd12797">
    <property type="entry name" value="M23_peptidase"/>
    <property type="match status" value="1"/>
</dbReference>
<keyword evidence="1" id="KW-0812">Transmembrane</keyword>
<dbReference type="PANTHER" id="PTHR21666:SF270">
    <property type="entry name" value="MUREIN HYDROLASE ACTIVATOR ENVC"/>
    <property type="match status" value="1"/>
</dbReference>
<dbReference type="GO" id="GO:0004222">
    <property type="term" value="F:metalloendopeptidase activity"/>
    <property type="evidence" value="ECO:0007669"/>
    <property type="project" value="TreeGrafter"/>
</dbReference>
<organism evidence="3 4">
    <name type="scientific">Harryflintia acetispora</name>
    <dbReference type="NCBI Taxonomy" id="1849041"/>
    <lineage>
        <taxon>Bacteria</taxon>
        <taxon>Bacillati</taxon>
        <taxon>Bacillota</taxon>
        <taxon>Clostridia</taxon>
        <taxon>Eubacteriales</taxon>
        <taxon>Oscillospiraceae</taxon>
        <taxon>Harryflintia</taxon>
    </lineage>
</organism>
<gene>
    <name evidence="3" type="ORF">EDD78_11526</name>
</gene>
<comment type="caution">
    <text evidence="3">The sequence shown here is derived from an EMBL/GenBank/DDBJ whole genome shotgun (WGS) entry which is preliminary data.</text>
</comment>
<dbReference type="InterPro" id="IPR011055">
    <property type="entry name" value="Dup_hybrid_motif"/>
</dbReference>
<sequence>MAARSRYQHYQRARREGEGASKAERQANFLTFQIIMVLLLLGAVFLCKHFGLKVFEDIRRLGDLLLGGKSESVSTVLDYKTLEDIFSGNFEFDLSSFGAVSFLSLGPAGLLLPRESGARGGSFPGVLQGGDGAYQRPRSVSFSPLLLSAQPKPPVAGRVTSGFGWRENPTGEGVDFHTGLDIAAAEGTPILASLPGVVEDTGYSESYGNFVHLSHANGLMTTYSHCSEIIAQPGERVRQGERLALVGQTGNVTGPHLHFEVRQDNLCYDPMVQLLPYRSASVG</sequence>
<dbReference type="InterPro" id="IPR050570">
    <property type="entry name" value="Cell_wall_metabolism_enzyme"/>
</dbReference>
<dbReference type="SUPFAM" id="SSF51261">
    <property type="entry name" value="Duplicated hybrid motif"/>
    <property type="match status" value="1"/>
</dbReference>
<keyword evidence="1" id="KW-0472">Membrane</keyword>
<evidence type="ECO:0000259" key="2">
    <source>
        <dbReference type="Pfam" id="PF01551"/>
    </source>
</evidence>